<reference evidence="1" key="1">
    <citation type="journal article" date="2020" name="Nature">
        <title>Giant virus diversity and host interactions through global metagenomics.</title>
        <authorList>
            <person name="Schulz F."/>
            <person name="Roux S."/>
            <person name="Paez-Espino D."/>
            <person name="Jungbluth S."/>
            <person name="Walsh D.A."/>
            <person name="Denef V.J."/>
            <person name="McMahon K.D."/>
            <person name="Konstantinidis K.T."/>
            <person name="Eloe-Fadrosh E.A."/>
            <person name="Kyrpides N.C."/>
            <person name="Woyke T."/>
        </authorList>
    </citation>
    <scope>NUCLEOTIDE SEQUENCE</scope>
    <source>
        <strain evidence="1">GVMAG-M-3300023184-86</strain>
    </source>
</reference>
<organism evidence="1">
    <name type="scientific">viral metagenome</name>
    <dbReference type="NCBI Taxonomy" id="1070528"/>
    <lineage>
        <taxon>unclassified sequences</taxon>
        <taxon>metagenomes</taxon>
        <taxon>organismal metagenomes</taxon>
    </lineage>
</organism>
<protein>
    <submittedName>
        <fullName evidence="1">Uncharacterized protein</fullName>
    </submittedName>
</protein>
<dbReference type="EMBL" id="MN740169">
    <property type="protein sequence ID" value="QHT91764.1"/>
    <property type="molecule type" value="Genomic_DNA"/>
</dbReference>
<evidence type="ECO:0000313" key="1">
    <source>
        <dbReference type="EMBL" id="QHT91764.1"/>
    </source>
</evidence>
<name>A0A6C0IF69_9ZZZZ</name>
<proteinExistence type="predicted"/>
<dbReference type="AlphaFoldDB" id="A0A6C0IF69"/>
<accession>A0A6C0IF69</accession>
<sequence length="89" mass="10159">MTDKIEDAKIINIIIDCPHCNCPVEIVQLNCRIFRHGILRSNGTQINPHSSKELCDYYVANNKIYGCGKPFKIENTVNNQFVAIICDYI</sequence>